<accession>A0A914KQP4</accession>
<evidence type="ECO:0000313" key="1">
    <source>
        <dbReference type="Proteomes" id="UP000887563"/>
    </source>
</evidence>
<sequence length="98" mass="11715">MVEGIMETVGHRYQIKHNYHTDKLTNIKEQLNIIRTTHQDIFSTLIVENLQFSKRYEKIEENQEIGKLMYDILIPVTDENLENEYIRCPEDDKDITCN</sequence>
<reference evidence="2" key="1">
    <citation type="submission" date="2022-11" db="UniProtKB">
        <authorList>
            <consortium name="WormBaseParasite"/>
        </authorList>
    </citation>
    <scope>IDENTIFICATION</scope>
</reference>
<dbReference type="WBParaSite" id="Minc3s00078g03807">
    <property type="protein sequence ID" value="Minc3s00078g03807"/>
    <property type="gene ID" value="Minc3s00078g03807"/>
</dbReference>
<evidence type="ECO:0000313" key="2">
    <source>
        <dbReference type="WBParaSite" id="Minc3s00078g03807"/>
    </source>
</evidence>
<dbReference type="Proteomes" id="UP000887563">
    <property type="component" value="Unplaced"/>
</dbReference>
<dbReference type="AlphaFoldDB" id="A0A914KQP4"/>
<protein>
    <submittedName>
        <fullName evidence="2">Uncharacterized protein</fullName>
    </submittedName>
</protein>
<keyword evidence="1" id="KW-1185">Reference proteome</keyword>
<proteinExistence type="predicted"/>
<name>A0A914KQP4_MELIC</name>
<organism evidence="1 2">
    <name type="scientific">Meloidogyne incognita</name>
    <name type="common">Southern root-knot nematode worm</name>
    <name type="synonym">Oxyuris incognita</name>
    <dbReference type="NCBI Taxonomy" id="6306"/>
    <lineage>
        <taxon>Eukaryota</taxon>
        <taxon>Metazoa</taxon>
        <taxon>Ecdysozoa</taxon>
        <taxon>Nematoda</taxon>
        <taxon>Chromadorea</taxon>
        <taxon>Rhabditida</taxon>
        <taxon>Tylenchina</taxon>
        <taxon>Tylenchomorpha</taxon>
        <taxon>Tylenchoidea</taxon>
        <taxon>Meloidogynidae</taxon>
        <taxon>Meloidogyninae</taxon>
        <taxon>Meloidogyne</taxon>
        <taxon>Meloidogyne incognita group</taxon>
    </lineage>
</organism>